<evidence type="ECO:0000256" key="1">
    <source>
        <dbReference type="ARBA" id="ARBA00022737"/>
    </source>
</evidence>
<dbReference type="InterPro" id="IPR013098">
    <property type="entry name" value="Ig_I-set"/>
</dbReference>
<dbReference type="InterPro" id="IPR007110">
    <property type="entry name" value="Ig-like_dom"/>
</dbReference>
<dbReference type="Gene3D" id="2.60.40.10">
    <property type="entry name" value="Immunoglobulins"/>
    <property type="match status" value="2"/>
</dbReference>
<dbReference type="SUPFAM" id="SSF48726">
    <property type="entry name" value="Immunoglobulin"/>
    <property type="match status" value="2"/>
</dbReference>
<feature type="region of interest" description="Disordered" evidence="2">
    <location>
        <begin position="467"/>
        <end position="490"/>
    </location>
</feature>
<sequence length="725" mass="81092">MRKKGIPFCFAFLHLAKMWTRGKNSSQLATRTSCFSLVHQYILHFNEVSGNKSVSIRRRSKTPGVMITQYTATLPEGKSTPDIQCKPMPVSVKEGNLAVFKAVVTGDPKPDVSWRRAKGNLSDKEKFQRKYDESTGEHILEIHKLSAAEADTYKCYAVNEYGKAVCTTTLNVIDGSTNPEDFRKLLKKSKVQTPGGENDESFWNAMLSADKRDYESICSAYGVADLNMVLKKLEEKKKQKGKNKHKDGVISIDVDAEEQDKQSLGRKNFMRIEGLVQNDSAMYIGDVEEANCHNRQLSQVNADRDLLLKEFKLSNVDFVIKIQEIKAEENDDALFECVLTHPLPKITWMKKGIVLEDGEKYNITLSDNKLIHRLLIRDCSKLDKGIYSAIAGITSCSAWLVVEDQCNPPAGGRKTIRKSATAAGAQTDLEKVAKERQIKIQEEMEKILKAVKGTYTEAEKQKEGMLTGRADYGGSDKKSKIHRKNAKDGTATTFEDSGCVTEAGQQLRAGDLKKKKPTKGLVGCNTMTDPTEGELSEEGQDAGPETNSIHLQQDQEAECDAISEKQLIENDVVQQLIQFRGKKNFNKSATTQKKTKNVHWKEQASDYGQVSDDELNNTDENEDSADQGKYQRSLKQSKKPQHADNGKCVFPEDHGDCDEAKNMSNSFNHTRLKRQVPLIADSVIGKCVFPEDHGECDEAVYMSNSPNHTRRKRQVPLITDSVIGE</sequence>
<name>A0ABU7B8G4_9TELE</name>
<feature type="region of interest" description="Disordered" evidence="2">
    <location>
        <begin position="521"/>
        <end position="546"/>
    </location>
</feature>
<evidence type="ECO:0000313" key="4">
    <source>
        <dbReference type="EMBL" id="MED6245844.1"/>
    </source>
</evidence>
<protein>
    <recommendedName>
        <fullName evidence="3">Ig-like domain-containing protein</fullName>
    </recommendedName>
</protein>
<keyword evidence="1" id="KW-0677">Repeat</keyword>
<dbReference type="InterPro" id="IPR003599">
    <property type="entry name" value="Ig_sub"/>
</dbReference>
<gene>
    <name evidence="4" type="ORF">ATANTOWER_009014</name>
</gene>
<dbReference type="EMBL" id="JAHUTI010041429">
    <property type="protein sequence ID" value="MED6245844.1"/>
    <property type="molecule type" value="Genomic_DNA"/>
</dbReference>
<evidence type="ECO:0000259" key="3">
    <source>
        <dbReference type="PROSITE" id="PS50835"/>
    </source>
</evidence>
<dbReference type="InterPro" id="IPR013783">
    <property type="entry name" value="Ig-like_fold"/>
</dbReference>
<reference evidence="4 5" key="1">
    <citation type="submission" date="2021-07" db="EMBL/GenBank/DDBJ databases">
        <authorList>
            <person name="Palmer J.M."/>
        </authorList>
    </citation>
    <scope>NUCLEOTIDE SEQUENCE [LARGE SCALE GENOMIC DNA]</scope>
    <source>
        <strain evidence="4 5">AT_MEX2019</strain>
        <tissue evidence="4">Muscle</tissue>
    </source>
</reference>
<accession>A0ABU7B8G4</accession>
<dbReference type="Pfam" id="PF07679">
    <property type="entry name" value="I-set"/>
    <property type="match status" value="2"/>
</dbReference>
<evidence type="ECO:0000256" key="2">
    <source>
        <dbReference type="SAM" id="MobiDB-lite"/>
    </source>
</evidence>
<feature type="compositionally biased region" description="Acidic residues" evidence="2">
    <location>
        <begin position="611"/>
        <end position="625"/>
    </location>
</feature>
<feature type="compositionally biased region" description="Basic and acidic residues" evidence="2">
    <location>
        <begin position="641"/>
        <end position="652"/>
    </location>
</feature>
<dbReference type="InterPro" id="IPR036179">
    <property type="entry name" value="Ig-like_dom_sf"/>
</dbReference>
<feature type="domain" description="Ig-like" evidence="3">
    <location>
        <begin position="63"/>
        <end position="171"/>
    </location>
</feature>
<feature type="compositionally biased region" description="Acidic residues" evidence="2">
    <location>
        <begin position="531"/>
        <end position="540"/>
    </location>
</feature>
<dbReference type="PROSITE" id="PS50835">
    <property type="entry name" value="IG_LIKE"/>
    <property type="match status" value="1"/>
</dbReference>
<dbReference type="Proteomes" id="UP001345963">
    <property type="component" value="Unassembled WGS sequence"/>
</dbReference>
<evidence type="ECO:0000313" key="5">
    <source>
        <dbReference type="Proteomes" id="UP001345963"/>
    </source>
</evidence>
<dbReference type="InterPro" id="IPR050964">
    <property type="entry name" value="Striated_Muscle_Regulatory"/>
</dbReference>
<comment type="caution">
    <text evidence="4">The sequence shown here is derived from an EMBL/GenBank/DDBJ whole genome shotgun (WGS) entry which is preliminary data.</text>
</comment>
<feature type="region of interest" description="Disordered" evidence="2">
    <location>
        <begin position="588"/>
        <end position="652"/>
    </location>
</feature>
<organism evidence="4 5">
    <name type="scientific">Ataeniobius toweri</name>
    <dbReference type="NCBI Taxonomy" id="208326"/>
    <lineage>
        <taxon>Eukaryota</taxon>
        <taxon>Metazoa</taxon>
        <taxon>Chordata</taxon>
        <taxon>Craniata</taxon>
        <taxon>Vertebrata</taxon>
        <taxon>Euteleostomi</taxon>
        <taxon>Actinopterygii</taxon>
        <taxon>Neopterygii</taxon>
        <taxon>Teleostei</taxon>
        <taxon>Neoteleostei</taxon>
        <taxon>Acanthomorphata</taxon>
        <taxon>Ovalentaria</taxon>
        <taxon>Atherinomorphae</taxon>
        <taxon>Cyprinodontiformes</taxon>
        <taxon>Goodeidae</taxon>
        <taxon>Ataeniobius</taxon>
    </lineage>
</organism>
<dbReference type="PANTHER" id="PTHR13817">
    <property type="entry name" value="TITIN"/>
    <property type="match status" value="1"/>
</dbReference>
<keyword evidence="5" id="KW-1185">Reference proteome</keyword>
<proteinExistence type="predicted"/>
<dbReference type="SMART" id="SM00409">
    <property type="entry name" value="IG"/>
    <property type="match status" value="2"/>
</dbReference>
<dbReference type="PANTHER" id="PTHR13817:SF180">
    <property type="entry name" value="IMMUNOGLOBULIN-LIKE AND FIBRONECTIN TYPE III DOMAIN-CONTAINING 1, TANDEM DUPLICATE 3-RELATED"/>
    <property type="match status" value="1"/>
</dbReference>